<evidence type="ECO:0000256" key="8">
    <source>
        <dbReference type="ARBA" id="ARBA00064654"/>
    </source>
</evidence>
<dbReference type="InterPro" id="IPR003008">
    <property type="entry name" value="Tubulin_FtsZ_GTPase"/>
</dbReference>
<dbReference type="PRINTS" id="PR01161">
    <property type="entry name" value="TUBULIN"/>
</dbReference>
<keyword evidence="5 9" id="KW-0547">Nucleotide-binding</keyword>
<dbReference type="InterPro" id="IPR018316">
    <property type="entry name" value="Tubulin/FtsZ_2-layer-sand-dom"/>
</dbReference>
<dbReference type="PRINTS" id="PR01164">
    <property type="entry name" value="GAMMATUBULIN"/>
</dbReference>
<reference evidence="13" key="1">
    <citation type="journal article" date="2023" name="Genome Biol. Evol.">
        <title>Long-read-based Genome Assembly of Drosophila gunungcola Reveals Fewer Chemosensory Genes in Flower-breeding Species.</title>
        <authorList>
            <person name="Negi A."/>
            <person name="Liao B.Y."/>
            <person name="Yeh S.D."/>
        </authorList>
    </citation>
    <scope>NUCLEOTIDE SEQUENCE</scope>
    <source>
        <strain evidence="13">Sukarami</strain>
    </source>
</reference>
<name>A0A9P9YVJ7_9MUSC</name>
<feature type="region of interest" description="Disordered" evidence="10">
    <location>
        <begin position="404"/>
        <end position="433"/>
    </location>
</feature>
<keyword evidence="4 9" id="KW-0493">Microtubule</keyword>
<dbReference type="Proteomes" id="UP001059596">
    <property type="component" value="Unassembled WGS sequence"/>
</dbReference>
<evidence type="ECO:0000256" key="3">
    <source>
        <dbReference type="ARBA" id="ARBA00022490"/>
    </source>
</evidence>
<dbReference type="InterPro" id="IPR036525">
    <property type="entry name" value="Tubulin/FtsZ_GTPase_sf"/>
</dbReference>
<dbReference type="GO" id="GO:0005813">
    <property type="term" value="C:centrosome"/>
    <property type="evidence" value="ECO:0007669"/>
    <property type="project" value="UniProtKB-ARBA"/>
</dbReference>
<evidence type="ECO:0000256" key="4">
    <source>
        <dbReference type="ARBA" id="ARBA00022701"/>
    </source>
</evidence>
<keyword evidence="3" id="KW-0963">Cytoplasm</keyword>
<dbReference type="EMBL" id="JAMKOV010000002">
    <property type="protein sequence ID" value="KAI8043469.1"/>
    <property type="molecule type" value="Genomic_DNA"/>
</dbReference>
<dbReference type="GO" id="GO:0005819">
    <property type="term" value="C:spindle"/>
    <property type="evidence" value="ECO:0007669"/>
    <property type="project" value="UniProtKB-ARBA"/>
</dbReference>
<comment type="function">
    <text evidence="9">Tubulin is the major constituent of microtubules, protein filaments consisting of alpha- and beta-tubulin heterodimers. Gamma-tubulin is a key component of the gamma-tubulin ring complex (gTuRC) which mediates microtubule nucleation. The gTuRC regulates the minus-end nucleation of alpha-beta tubulin heterodimers that grow into microtubule protafilaments, a critical step in centrosome duplication and spindle formation.</text>
</comment>
<evidence type="ECO:0000259" key="11">
    <source>
        <dbReference type="SMART" id="SM00864"/>
    </source>
</evidence>
<comment type="caution">
    <text evidence="13">The sequence shown here is derived from an EMBL/GenBank/DDBJ whole genome shotgun (WGS) entry which is preliminary data.</text>
</comment>
<dbReference type="GO" id="GO:0000280">
    <property type="term" value="P:nuclear division"/>
    <property type="evidence" value="ECO:0007669"/>
    <property type="project" value="UniProtKB-ARBA"/>
</dbReference>
<evidence type="ECO:0000256" key="10">
    <source>
        <dbReference type="SAM" id="MobiDB-lite"/>
    </source>
</evidence>
<feature type="domain" description="Tubulin/FtsZ GTPase" evidence="11">
    <location>
        <begin position="4"/>
        <end position="203"/>
    </location>
</feature>
<keyword evidence="7" id="KW-0206">Cytoskeleton</keyword>
<dbReference type="GO" id="GO:0098813">
    <property type="term" value="P:nuclear chromosome segregation"/>
    <property type="evidence" value="ECO:0007669"/>
    <property type="project" value="UniProtKB-ARBA"/>
</dbReference>
<dbReference type="SMART" id="SM00864">
    <property type="entry name" value="Tubulin"/>
    <property type="match status" value="1"/>
</dbReference>
<dbReference type="GO" id="GO:0005525">
    <property type="term" value="F:GTP binding"/>
    <property type="evidence" value="ECO:0007669"/>
    <property type="project" value="UniProtKB-UniRule"/>
</dbReference>
<dbReference type="SUPFAM" id="SSF55307">
    <property type="entry name" value="Tubulin C-terminal domain-like"/>
    <property type="match status" value="1"/>
</dbReference>
<dbReference type="Pfam" id="PF03953">
    <property type="entry name" value="Tubulin_C"/>
    <property type="match status" value="1"/>
</dbReference>
<dbReference type="FunFam" id="1.10.287.600:FF:000004">
    <property type="entry name" value="Tubulin gamma chain"/>
    <property type="match status" value="1"/>
</dbReference>
<organism evidence="13 14">
    <name type="scientific">Drosophila gunungcola</name>
    <name type="common">fruit fly</name>
    <dbReference type="NCBI Taxonomy" id="103775"/>
    <lineage>
        <taxon>Eukaryota</taxon>
        <taxon>Metazoa</taxon>
        <taxon>Ecdysozoa</taxon>
        <taxon>Arthropoda</taxon>
        <taxon>Hexapoda</taxon>
        <taxon>Insecta</taxon>
        <taxon>Pterygota</taxon>
        <taxon>Neoptera</taxon>
        <taxon>Endopterygota</taxon>
        <taxon>Diptera</taxon>
        <taxon>Brachycera</taxon>
        <taxon>Muscomorpha</taxon>
        <taxon>Ephydroidea</taxon>
        <taxon>Drosophilidae</taxon>
        <taxon>Drosophila</taxon>
        <taxon>Sophophora</taxon>
    </lineage>
</organism>
<dbReference type="Gene3D" id="3.30.1330.20">
    <property type="entry name" value="Tubulin/FtsZ, C-terminal domain"/>
    <property type="match status" value="1"/>
</dbReference>
<dbReference type="Gene3D" id="3.40.50.1440">
    <property type="entry name" value="Tubulin/FtsZ, GTPase domain"/>
    <property type="match status" value="1"/>
</dbReference>
<evidence type="ECO:0000256" key="5">
    <source>
        <dbReference type="ARBA" id="ARBA00022741"/>
    </source>
</evidence>
<evidence type="ECO:0000256" key="6">
    <source>
        <dbReference type="ARBA" id="ARBA00023134"/>
    </source>
</evidence>
<evidence type="ECO:0000256" key="2">
    <source>
        <dbReference type="ARBA" id="ARBA00009636"/>
    </source>
</evidence>
<evidence type="ECO:0000256" key="1">
    <source>
        <dbReference type="ARBA" id="ARBA00004267"/>
    </source>
</evidence>
<comment type="subunit">
    <text evidence="8">Interacts with Ote.</text>
</comment>
<comment type="subcellular location">
    <subcellularLocation>
        <location evidence="1">Cytoplasm</location>
        <location evidence="1">Cytoskeleton</location>
        <location evidence="1">Microtubule organizing center</location>
    </subcellularLocation>
</comment>
<dbReference type="InterPro" id="IPR000217">
    <property type="entry name" value="Tubulin"/>
</dbReference>
<dbReference type="Gene3D" id="1.10.287.600">
    <property type="entry name" value="Helix hairpin bin"/>
    <property type="match status" value="1"/>
</dbReference>
<proteinExistence type="inferred from homology"/>
<gene>
    <name evidence="13" type="ORF">M5D96_004801</name>
</gene>
<dbReference type="SUPFAM" id="SSF52490">
    <property type="entry name" value="Tubulin nucleotide-binding domain-like"/>
    <property type="match status" value="1"/>
</dbReference>
<dbReference type="GO" id="GO:0031122">
    <property type="term" value="P:cytoplasmic microtubule organization"/>
    <property type="evidence" value="ECO:0007669"/>
    <property type="project" value="InterPro"/>
</dbReference>
<evidence type="ECO:0000256" key="7">
    <source>
        <dbReference type="ARBA" id="ARBA00023212"/>
    </source>
</evidence>
<dbReference type="InterPro" id="IPR037103">
    <property type="entry name" value="Tubulin/FtsZ-like_C"/>
</dbReference>
<dbReference type="AlphaFoldDB" id="A0A9P9YVJ7"/>
<evidence type="ECO:0000313" key="13">
    <source>
        <dbReference type="EMBL" id="KAI8043469.1"/>
    </source>
</evidence>
<dbReference type="InterPro" id="IPR008280">
    <property type="entry name" value="Tub_FtsZ_C"/>
</dbReference>
<dbReference type="GO" id="GO:0007020">
    <property type="term" value="P:microtubule nucleation"/>
    <property type="evidence" value="ECO:0007669"/>
    <property type="project" value="InterPro"/>
</dbReference>
<accession>A0A9P9YVJ7</accession>
<evidence type="ECO:0000313" key="14">
    <source>
        <dbReference type="Proteomes" id="UP001059596"/>
    </source>
</evidence>
<feature type="domain" description="Tubulin/FtsZ 2-layer sandwich" evidence="12">
    <location>
        <begin position="205"/>
        <end position="354"/>
    </location>
</feature>
<keyword evidence="6 9" id="KW-0342">GTP-binding</keyword>
<dbReference type="InterPro" id="IPR023123">
    <property type="entry name" value="Tubulin_C"/>
</dbReference>
<dbReference type="FunFam" id="3.40.50.1440:FF:000010">
    <property type="entry name" value="Tubulin gamma chain"/>
    <property type="match status" value="1"/>
</dbReference>
<dbReference type="Pfam" id="PF00091">
    <property type="entry name" value="Tubulin"/>
    <property type="match status" value="1"/>
</dbReference>
<sequence length="433" mass="48612">MDRKDVFFYQADDDHYIPRAVLLDLEPRVINTIMGSAYSKLYNPENVYLSKHGGGAGNNWASGYSQGDKLQEEVFDIIDREADGSDSLEGFILCHSIAGGTGSGMGSFIMERIADRYPKKLIQTFSVFPNQDEISDVVVQPYNSMLTLKRLTTAADSVVVLDNTALNRIACDRLHIQNPSFSQINNLVSTIMSVSTTTLRYPSYMNNNLIGLMAPLIPTPQLHFLMTGYTPLTSDSDVNNQESFNVRKTTVLDVMRRLLQPKNMMVSTGPDKTNHHRYISILNIIQGEVDPTQVHKSLQRIRDRKMAQFIPWGPTSIQVALSRSSPYVQSNHRVSGLMLANHTSICSLFERALNQYDKLRKRGAFLDQFRREDIFKDSLDELDDSRETVDCLVQEYESATREDYMQFSEKRGAGGTVDSKSEDARSAGSASGV</sequence>
<dbReference type="InterPro" id="IPR017975">
    <property type="entry name" value="Tubulin_CS"/>
</dbReference>
<keyword evidence="14" id="KW-1185">Reference proteome</keyword>
<dbReference type="GO" id="GO:0000931">
    <property type="term" value="C:gamma-tubulin ring complex"/>
    <property type="evidence" value="ECO:0007669"/>
    <property type="project" value="UniProtKB-ARBA"/>
</dbReference>
<dbReference type="PANTHER" id="PTHR11588">
    <property type="entry name" value="TUBULIN"/>
    <property type="match status" value="1"/>
</dbReference>
<evidence type="ECO:0000259" key="12">
    <source>
        <dbReference type="SMART" id="SM00865"/>
    </source>
</evidence>
<dbReference type="GO" id="GO:0005874">
    <property type="term" value="C:microtubule"/>
    <property type="evidence" value="ECO:0007669"/>
    <property type="project" value="UniProtKB-KW"/>
</dbReference>
<dbReference type="FunFam" id="3.30.1330.20:FF:000003">
    <property type="entry name" value="Tubulin gamma chain"/>
    <property type="match status" value="1"/>
</dbReference>
<evidence type="ECO:0000256" key="9">
    <source>
        <dbReference type="RuleBase" id="RU000352"/>
    </source>
</evidence>
<dbReference type="CDD" id="cd02188">
    <property type="entry name" value="gamma_tubulin"/>
    <property type="match status" value="1"/>
</dbReference>
<dbReference type="PROSITE" id="PS00227">
    <property type="entry name" value="TUBULIN"/>
    <property type="match status" value="1"/>
</dbReference>
<dbReference type="InterPro" id="IPR002454">
    <property type="entry name" value="Gamma_tubulin"/>
</dbReference>
<dbReference type="SMART" id="SM00865">
    <property type="entry name" value="Tubulin_C"/>
    <property type="match status" value="1"/>
</dbReference>
<dbReference type="GO" id="GO:0005737">
    <property type="term" value="C:cytoplasm"/>
    <property type="evidence" value="ECO:0007669"/>
    <property type="project" value="UniProtKB-ARBA"/>
</dbReference>
<comment type="similarity">
    <text evidence="2 9">Belongs to the tubulin family.</text>
</comment>
<protein>
    <recommendedName>
        <fullName evidence="9">Tubulin gamma chain</fullName>
    </recommendedName>
</protein>